<dbReference type="InterPro" id="IPR051053">
    <property type="entry name" value="ECH/Chromodomain_protein"/>
</dbReference>
<dbReference type="PRINTS" id="PR00081">
    <property type="entry name" value="GDHRDH"/>
</dbReference>
<organism evidence="3 4">
    <name type="scientific">Moniliophthora roreri</name>
    <name type="common">Frosty pod rot fungus</name>
    <name type="synonym">Monilia roreri</name>
    <dbReference type="NCBI Taxonomy" id="221103"/>
    <lineage>
        <taxon>Eukaryota</taxon>
        <taxon>Fungi</taxon>
        <taxon>Dikarya</taxon>
        <taxon>Basidiomycota</taxon>
        <taxon>Agaricomycotina</taxon>
        <taxon>Agaricomycetes</taxon>
        <taxon>Agaricomycetidae</taxon>
        <taxon>Agaricales</taxon>
        <taxon>Marasmiineae</taxon>
        <taxon>Marasmiaceae</taxon>
        <taxon>Moniliophthora</taxon>
    </lineage>
</organism>
<dbReference type="Gene3D" id="3.40.50.720">
    <property type="entry name" value="NAD(P)-binding Rossmann-like Domain"/>
    <property type="match status" value="1"/>
</dbReference>
<dbReference type="InterPro" id="IPR029045">
    <property type="entry name" value="ClpP/crotonase-like_dom_sf"/>
</dbReference>
<dbReference type="Pfam" id="PF00106">
    <property type="entry name" value="adh_short"/>
    <property type="match status" value="1"/>
</dbReference>
<name>A0A0W0F6N8_MONRR</name>
<keyword evidence="2" id="KW-0521">NADP</keyword>
<dbReference type="InterPro" id="IPR001753">
    <property type="entry name" value="Enoyl-CoA_hydra/iso"/>
</dbReference>
<dbReference type="InterPro" id="IPR036291">
    <property type="entry name" value="NAD(P)-bd_dom_sf"/>
</dbReference>
<evidence type="ECO:0000313" key="4">
    <source>
        <dbReference type="Proteomes" id="UP000054988"/>
    </source>
</evidence>
<dbReference type="InterPro" id="IPR002347">
    <property type="entry name" value="SDR_fam"/>
</dbReference>
<protein>
    <submittedName>
        <fullName evidence="3">Putative enoyl-CoA-hydratase, peroxisomal</fullName>
    </submittedName>
</protein>
<reference evidence="3 4" key="1">
    <citation type="submission" date="2015-12" db="EMBL/GenBank/DDBJ databases">
        <title>Draft genome sequence of Moniliophthora roreri, the causal agent of frosty pod rot of cacao.</title>
        <authorList>
            <person name="Aime M.C."/>
            <person name="Diaz-Valderrama J.R."/>
            <person name="Kijpornyongpan T."/>
            <person name="Phillips-Mora W."/>
        </authorList>
    </citation>
    <scope>NUCLEOTIDE SEQUENCE [LARGE SCALE GENOMIC DNA]</scope>
    <source>
        <strain evidence="3 4">MCA 2952</strain>
    </source>
</reference>
<dbReference type="SUPFAM" id="SSF51735">
    <property type="entry name" value="NAD(P)-binding Rossmann-fold domains"/>
    <property type="match status" value="1"/>
</dbReference>
<gene>
    <name evidence="3" type="ORF">WG66_15413</name>
</gene>
<proteinExistence type="inferred from homology"/>
<sequence length="540" mass="58044">MAQLPNYASLGFREIRVCLEDSVLVITIDRAKSRNTFTEQLLEELLKVFELGDRDDRVRVIILTADHSAPAFCSGAEISGGWDVLWKEEETKEGPHAHRDGGGILSLAIYRCRKVTISAVNGHAAGIGLTALQLPFDIRIAWAGAKLTFPFVRRGIVPEATSSYHLPRLLGHSRASSLLLTGSTYSPNSPQIQSLYHEILPSREEVFPKALELARELAANTSQTSVAYTKALLQHPGDSAEETHLLDSRAMKILASSSDASEGVKAFFERRLPHFQDALSKDKSAWYPWIAIITGVSSGIGLATTKAFLSAGWAVFGVDISPPPSDIADNASFKFVSVNLTEASAPHNIVSGCQAAYGSRIDALLNIAGIMDGFAGVDNLQDSDWDRVISVNLTAPTRLMREVVKVMKEQNNGSIVNVCSKAAVSGAVSGAAYTASKHGLLGVTKNTAWLYKNDGIRCNAILPGGFTTNIHTSVPTGSWDMASLGKMKPVHDTHYNWREGEKSQGADPALAAEVLLYLASDASKGLNGSALAVDNAWSTI</sequence>
<comment type="caution">
    <text evidence="3">The sequence shown here is derived from an EMBL/GenBank/DDBJ whole genome shotgun (WGS) entry which is preliminary data.</text>
</comment>
<dbReference type="SUPFAM" id="SSF52096">
    <property type="entry name" value="ClpP/crotonase"/>
    <property type="match status" value="1"/>
</dbReference>
<dbReference type="PANTHER" id="PTHR43684">
    <property type="match status" value="1"/>
</dbReference>
<dbReference type="AlphaFoldDB" id="A0A0W0F6N8"/>
<accession>A0A0W0F6N8</accession>
<comment type="similarity">
    <text evidence="1">Belongs to the enoyl-CoA hydratase/isomerase family.</text>
</comment>
<evidence type="ECO:0000313" key="3">
    <source>
        <dbReference type="EMBL" id="KTB31984.1"/>
    </source>
</evidence>
<dbReference type="eggNOG" id="KOG0016">
    <property type="taxonomic scope" value="Eukaryota"/>
</dbReference>
<dbReference type="Proteomes" id="UP000054988">
    <property type="component" value="Unassembled WGS sequence"/>
</dbReference>
<dbReference type="Pfam" id="PF00378">
    <property type="entry name" value="ECH_1"/>
    <property type="match status" value="1"/>
</dbReference>
<evidence type="ECO:0000256" key="2">
    <source>
        <dbReference type="ARBA" id="ARBA00022857"/>
    </source>
</evidence>
<dbReference type="CDD" id="cd06558">
    <property type="entry name" value="crotonase-like"/>
    <property type="match status" value="1"/>
</dbReference>
<dbReference type="InterPro" id="IPR020904">
    <property type="entry name" value="Sc_DH/Rdtase_CS"/>
</dbReference>
<dbReference type="Gene3D" id="3.90.226.10">
    <property type="entry name" value="2-enoyl-CoA Hydratase, Chain A, domain 1"/>
    <property type="match status" value="1"/>
</dbReference>
<dbReference type="PRINTS" id="PR00080">
    <property type="entry name" value="SDRFAMILY"/>
</dbReference>
<dbReference type="EMBL" id="LATX01002272">
    <property type="protein sequence ID" value="KTB31984.1"/>
    <property type="molecule type" value="Genomic_DNA"/>
</dbReference>
<dbReference type="PANTHER" id="PTHR43684:SF4">
    <property type="entry name" value="ENOYL-COA HYDRATASE_ISOMERASE FAMILY PROTEIN (AFU_ORTHOLOGUE AFUA_1G01890)"/>
    <property type="match status" value="1"/>
</dbReference>
<dbReference type="PROSITE" id="PS00061">
    <property type="entry name" value="ADH_SHORT"/>
    <property type="match status" value="1"/>
</dbReference>
<dbReference type="CDD" id="cd05233">
    <property type="entry name" value="SDR_c"/>
    <property type="match status" value="1"/>
</dbReference>
<evidence type="ECO:0000256" key="1">
    <source>
        <dbReference type="ARBA" id="ARBA00005254"/>
    </source>
</evidence>